<evidence type="ECO:0000313" key="2">
    <source>
        <dbReference type="Proteomes" id="UP000006514"/>
    </source>
</evidence>
<evidence type="ECO:0000313" key="1">
    <source>
        <dbReference type="EMBL" id="EJD33077.1"/>
    </source>
</evidence>
<dbReference type="AlphaFoldDB" id="J0D340"/>
<dbReference type="EMBL" id="JH688452">
    <property type="protein sequence ID" value="EJD33077.1"/>
    <property type="molecule type" value="Genomic_DNA"/>
</dbReference>
<dbReference type="Proteomes" id="UP000006514">
    <property type="component" value="Unassembled WGS sequence"/>
</dbReference>
<dbReference type="InParanoid" id="J0D340"/>
<reference evidence="2" key="1">
    <citation type="journal article" date="2012" name="Science">
        <title>The Paleozoic origin of enzymatic lignin decomposition reconstructed from 31 fungal genomes.</title>
        <authorList>
            <person name="Floudas D."/>
            <person name="Binder M."/>
            <person name="Riley R."/>
            <person name="Barry K."/>
            <person name="Blanchette R.A."/>
            <person name="Henrissat B."/>
            <person name="Martinez A.T."/>
            <person name="Otillar R."/>
            <person name="Spatafora J.W."/>
            <person name="Yadav J.S."/>
            <person name="Aerts A."/>
            <person name="Benoit I."/>
            <person name="Boyd A."/>
            <person name="Carlson A."/>
            <person name="Copeland A."/>
            <person name="Coutinho P.M."/>
            <person name="de Vries R.P."/>
            <person name="Ferreira P."/>
            <person name="Findley K."/>
            <person name="Foster B."/>
            <person name="Gaskell J."/>
            <person name="Glotzer D."/>
            <person name="Gorecki P."/>
            <person name="Heitman J."/>
            <person name="Hesse C."/>
            <person name="Hori C."/>
            <person name="Igarashi K."/>
            <person name="Jurgens J.A."/>
            <person name="Kallen N."/>
            <person name="Kersten P."/>
            <person name="Kohler A."/>
            <person name="Kuees U."/>
            <person name="Kumar T.K.A."/>
            <person name="Kuo A."/>
            <person name="LaButti K."/>
            <person name="Larrondo L.F."/>
            <person name="Lindquist E."/>
            <person name="Ling A."/>
            <person name="Lombard V."/>
            <person name="Lucas S."/>
            <person name="Lundell T."/>
            <person name="Martin R."/>
            <person name="McLaughlin D.J."/>
            <person name="Morgenstern I."/>
            <person name="Morin E."/>
            <person name="Murat C."/>
            <person name="Nagy L.G."/>
            <person name="Nolan M."/>
            <person name="Ohm R.A."/>
            <person name="Patyshakuliyeva A."/>
            <person name="Rokas A."/>
            <person name="Ruiz-Duenas F.J."/>
            <person name="Sabat G."/>
            <person name="Salamov A."/>
            <person name="Samejima M."/>
            <person name="Schmutz J."/>
            <person name="Slot J.C."/>
            <person name="St John F."/>
            <person name="Stenlid J."/>
            <person name="Sun H."/>
            <person name="Sun S."/>
            <person name="Syed K."/>
            <person name="Tsang A."/>
            <person name="Wiebenga A."/>
            <person name="Young D."/>
            <person name="Pisabarro A."/>
            <person name="Eastwood D.C."/>
            <person name="Martin F."/>
            <person name="Cullen D."/>
            <person name="Grigoriev I.V."/>
            <person name="Hibbett D.S."/>
        </authorList>
    </citation>
    <scope>NUCLEOTIDE SEQUENCE [LARGE SCALE GENOMIC DNA]</scope>
    <source>
        <strain evidence="2">TFB10046</strain>
    </source>
</reference>
<proteinExistence type="predicted"/>
<gene>
    <name evidence="1" type="ORF">AURDEDRAFT_117940</name>
</gene>
<keyword evidence="2" id="KW-1185">Reference proteome</keyword>
<accession>J0D340</accession>
<dbReference type="KEGG" id="adl:AURDEDRAFT_117940"/>
<organism evidence="1 2">
    <name type="scientific">Auricularia subglabra (strain TFB-10046 / SS5)</name>
    <name type="common">White-rot fungus</name>
    <name type="synonym">Auricularia delicata (strain TFB10046)</name>
    <dbReference type="NCBI Taxonomy" id="717982"/>
    <lineage>
        <taxon>Eukaryota</taxon>
        <taxon>Fungi</taxon>
        <taxon>Dikarya</taxon>
        <taxon>Basidiomycota</taxon>
        <taxon>Agaricomycotina</taxon>
        <taxon>Agaricomycetes</taxon>
        <taxon>Auriculariales</taxon>
        <taxon>Auriculariaceae</taxon>
        <taxon>Auricularia</taxon>
    </lineage>
</organism>
<sequence length="150" mass="16453">MESQRFCAFFSLSACPGLSAGWWSDRIRFQWPAQSSSKPGTYHPSRPPTGQNIGLYASLEHAARFLQLVSGNFGRPFSGRPPDRVLRQHGPRHPHAASRGVRCIQEAGNRSETRGPEGRSVQGSLSMRAPTAMKNSKTSIADTWIETACA</sequence>
<protein>
    <submittedName>
        <fullName evidence="1">Uncharacterized protein</fullName>
    </submittedName>
</protein>
<name>J0D340_AURST</name>